<accession>A0A8S2RHX1</accession>
<protein>
    <submittedName>
        <fullName evidence="1">Uncharacterized protein</fullName>
    </submittedName>
</protein>
<dbReference type="Proteomes" id="UP000681967">
    <property type="component" value="Unassembled WGS sequence"/>
</dbReference>
<sequence length="40" mass="4581">YPTNYIRHLTSSNPCPVIRKKLQATENVDEGEISTFENTN</sequence>
<gene>
    <name evidence="1" type="ORF">BYL167_LOCUS22235</name>
</gene>
<feature type="non-terminal residue" evidence="1">
    <location>
        <position position="1"/>
    </location>
</feature>
<name>A0A8S2RHX1_9BILA</name>
<evidence type="ECO:0000313" key="1">
    <source>
        <dbReference type="EMBL" id="CAF4167062.1"/>
    </source>
</evidence>
<proteinExistence type="predicted"/>
<reference evidence="1" key="1">
    <citation type="submission" date="2021-02" db="EMBL/GenBank/DDBJ databases">
        <authorList>
            <person name="Nowell W R."/>
        </authorList>
    </citation>
    <scope>NUCLEOTIDE SEQUENCE</scope>
</reference>
<dbReference type="EMBL" id="CAJOBH010012072">
    <property type="protein sequence ID" value="CAF4167062.1"/>
    <property type="molecule type" value="Genomic_DNA"/>
</dbReference>
<organism evidence="1 2">
    <name type="scientific">Rotaria magnacalcarata</name>
    <dbReference type="NCBI Taxonomy" id="392030"/>
    <lineage>
        <taxon>Eukaryota</taxon>
        <taxon>Metazoa</taxon>
        <taxon>Spiralia</taxon>
        <taxon>Gnathifera</taxon>
        <taxon>Rotifera</taxon>
        <taxon>Eurotatoria</taxon>
        <taxon>Bdelloidea</taxon>
        <taxon>Philodinida</taxon>
        <taxon>Philodinidae</taxon>
        <taxon>Rotaria</taxon>
    </lineage>
</organism>
<comment type="caution">
    <text evidence="1">The sequence shown here is derived from an EMBL/GenBank/DDBJ whole genome shotgun (WGS) entry which is preliminary data.</text>
</comment>
<evidence type="ECO:0000313" key="2">
    <source>
        <dbReference type="Proteomes" id="UP000681967"/>
    </source>
</evidence>
<dbReference type="AlphaFoldDB" id="A0A8S2RHX1"/>